<dbReference type="InterPro" id="IPR036850">
    <property type="entry name" value="NDK-like_dom_sf"/>
</dbReference>
<dbReference type="PANTHER" id="PTHR43109">
    <property type="entry name" value="NUCLEOSIDE DIPHOSPHATE KINASE 7"/>
    <property type="match status" value="1"/>
</dbReference>
<dbReference type="EMBL" id="NEDP02005551">
    <property type="protein sequence ID" value="OWF38942.1"/>
    <property type="molecule type" value="Genomic_DNA"/>
</dbReference>
<gene>
    <name evidence="6" type="ORF">KP79_PYT21999</name>
</gene>
<accession>A0A210PR69</accession>
<dbReference type="GO" id="GO:0005879">
    <property type="term" value="C:axonemal microtubule"/>
    <property type="evidence" value="ECO:0007669"/>
    <property type="project" value="TreeGrafter"/>
</dbReference>
<dbReference type="SUPFAM" id="SSF54919">
    <property type="entry name" value="Nucleoside diphosphate kinase, NDK"/>
    <property type="match status" value="3"/>
</dbReference>
<dbReference type="SMART" id="SM00562">
    <property type="entry name" value="NDK"/>
    <property type="match status" value="1"/>
</dbReference>
<evidence type="ECO:0000313" key="6">
    <source>
        <dbReference type="EMBL" id="OWF38942.1"/>
    </source>
</evidence>
<feature type="compositionally biased region" description="Basic and acidic residues" evidence="4">
    <location>
        <begin position="573"/>
        <end position="605"/>
    </location>
</feature>
<evidence type="ECO:0000256" key="3">
    <source>
        <dbReference type="PROSITE-ProRule" id="PRU00706"/>
    </source>
</evidence>
<evidence type="ECO:0000256" key="4">
    <source>
        <dbReference type="SAM" id="MobiDB-lite"/>
    </source>
</evidence>
<keyword evidence="6" id="KW-0808">Transferase</keyword>
<keyword evidence="2" id="KW-0963">Cytoplasm</keyword>
<comment type="caution">
    <text evidence="6">The sequence shown here is derived from an EMBL/GenBank/DDBJ whole genome shotgun (WGS) entry which is preliminary data.</text>
</comment>
<proteinExistence type="inferred from homology"/>
<evidence type="ECO:0000313" key="7">
    <source>
        <dbReference type="Proteomes" id="UP000242188"/>
    </source>
</evidence>
<dbReference type="STRING" id="6573.A0A210PR69"/>
<feature type="region of interest" description="Disordered" evidence="4">
    <location>
        <begin position="353"/>
        <end position="468"/>
    </location>
</feature>
<comment type="caution">
    <text evidence="3">Lacks conserved residue(s) required for the propagation of feature annotation.</text>
</comment>
<organism evidence="6 7">
    <name type="scientific">Mizuhopecten yessoensis</name>
    <name type="common">Japanese scallop</name>
    <name type="synonym">Patinopecten yessoensis</name>
    <dbReference type="NCBI Taxonomy" id="6573"/>
    <lineage>
        <taxon>Eukaryota</taxon>
        <taxon>Metazoa</taxon>
        <taxon>Spiralia</taxon>
        <taxon>Lophotrochozoa</taxon>
        <taxon>Mollusca</taxon>
        <taxon>Bivalvia</taxon>
        <taxon>Autobranchia</taxon>
        <taxon>Pteriomorphia</taxon>
        <taxon>Pectinida</taxon>
        <taxon>Pectinoidea</taxon>
        <taxon>Pectinidae</taxon>
        <taxon>Mizuhopecten</taxon>
    </lineage>
</organism>
<feature type="compositionally biased region" description="Basic and acidic residues" evidence="4">
    <location>
        <begin position="217"/>
        <end position="239"/>
    </location>
</feature>
<dbReference type="Gene3D" id="3.30.70.141">
    <property type="entry name" value="Nucleoside diphosphate kinase-like domain"/>
    <property type="match status" value="3"/>
</dbReference>
<keyword evidence="6" id="KW-0418">Kinase</keyword>
<comment type="similarity">
    <text evidence="3">Belongs to the NDK family.</text>
</comment>
<evidence type="ECO:0000259" key="5">
    <source>
        <dbReference type="SMART" id="SM00562"/>
    </source>
</evidence>
<feature type="compositionally biased region" description="Basic and acidic residues" evidence="4">
    <location>
        <begin position="363"/>
        <end position="373"/>
    </location>
</feature>
<evidence type="ECO:0000256" key="2">
    <source>
        <dbReference type="ARBA" id="ARBA00022490"/>
    </source>
</evidence>
<dbReference type="PROSITE" id="PS51374">
    <property type="entry name" value="NDPK_LIKE"/>
    <property type="match status" value="2"/>
</dbReference>
<name>A0A210PR69_MIZYE</name>
<feature type="compositionally biased region" description="Polar residues" evidence="4">
    <location>
        <begin position="423"/>
        <end position="434"/>
    </location>
</feature>
<protein>
    <submittedName>
        <fullName evidence="6">Nucleoside diphosphate kinase</fullName>
    </submittedName>
</protein>
<dbReference type="PANTHER" id="PTHR43109:SF3">
    <property type="entry name" value="DYNEIN AXONEMAL ASSEMBLY FACTOR 8"/>
    <property type="match status" value="1"/>
</dbReference>
<feature type="region of interest" description="Disordered" evidence="4">
    <location>
        <begin position="1"/>
        <end position="22"/>
    </location>
</feature>
<feature type="domain" description="Nucleoside diphosphate kinase-like" evidence="5">
    <location>
        <begin position="1447"/>
        <end position="1584"/>
    </location>
</feature>
<comment type="subcellular location">
    <subcellularLocation>
        <location evidence="1">Cytoplasm</location>
    </subcellularLocation>
</comment>
<reference evidence="6 7" key="1">
    <citation type="journal article" date="2017" name="Nat. Ecol. Evol.">
        <title>Scallop genome provides insights into evolution of bilaterian karyotype and development.</title>
        <authorList>
            <person name="Wang S."/>
            <person name="Zhang J."/>
            <person name="Jiao W."/>
            <person name="Li J."/>
            <person name="Xun X."/>
            <person name="Sun Y."/>
            <person name="Guo X."/>
            <person name="Huan P."/>
            <person name="Dong B."/>
            <person name="Zhang L."/>
            <person name="Hu X."/>
            <person name="Sun X."/>
            <person name="Wang J."/>
            <person name="Zhao C."/>
            <person name="Wang Y."/>
            <person name="Wang D."/>
            <person name="Huang X."/>
            <person name="Wang R."/>
            <person name="Lv J."/>
            <person name="Li Y."/>
            <person name="Zhang Z."/>
            <person name="Liu B."/>
            <person name="Lu W."/>
            <person name="Hui Y."/>
            <person name="Liang J."/>
            <person name="Zhou Z."/>
            <person name="Hou R."/>
            <person name="Li X."/>
            <person name="Liu Y."/>
            <person name="Li H."/>
            <person name="Ning X."/>
            <person name="Lin Y."/>
            <person name="Zhao L."/>
            <person name="Xing Q."/>
            <person name="Dou J."/>
            <person name="Li Y."/>
            <person name="Mao J."/>
            <person name="Guo H."/>
            <person name="Dou H."/>
            <person name="Li T."/>
            <person name="Mu C."/>
            <person name="Jiang W."/>
            <person name="Fu Q."/>
            <person name="Fu X."/>
            <person name="Miao Y."/>
            <person name="Liu J."/>
            <person name="Yu Q."/>
            <person name="Li R."/>
            <person name="Liao H."/>
            <person name="Li X."/>
            <person name="Kong Y."/>
            <person name="Jiang Z."/>
            <person name="Chourrout D."/>
            <person name="Li R."/>
            <person name="Bao Z."/>
        </authorList>
    </citation>
    <scope>NUCLEOTIDE SEQUENCE [LARGE SCALE GENOMIC DNA]</scope>
    <source>
        <strain evidence="6 7">PY_sf001</strain>
    </source>
</reference>
<feature type="region of interest" description="Disordered" evidence="4">
    <location>
        <begin position="206"/>
        <end position="251"/>
    </location>
</feature>
<dbReference type="Proteomes" id="UP000242188">
    <property type="component" value="Unassembled WGS sequence"/>
</dbReference>
<dbReference type="InterPro" id="IPR034907">
    <property type="entry name" value="NDK-like_dom"/>
</dbReference>
<feature type="compositionally biased region" description="Acidic residues" evidence="4">
    <location>
        <begin position="1"/>
        <end position="15"/>
    </location>
</feature>
<dbReference type="OrthoDB" id="2162449at2759"/>
<feature type="region of interest" description="Disordered" evidence="4">
    <location>
        <begin position="522"/>
        <end position="605"/>
    </location>
</feature>
<sequence length="1772" mass="197535">MDDPITMDSSDEGSDNEGVNVAGRNNSALCLAGKSLLKPKLDSIFAEVEKNLPSIDFDLSDVSSDSEEPVIFQRHLMKTYLDDDDKDFDTSLNEESLSELFHASRDNFSYNSTTQADSDVGNSASQPIYDNDLALKMQKSNKATASTGTGVASWTEVVIEAREDPNSFTERPQVKLQNWLEELDDTVPDFSNAFSMMESEMMRRVESQENLFDTDSLEEKNDNKNIEKHEKESNEDSVKKTMNNRSGDPKIDRYLQQEIRRDQEREIVSSLVSSQPLKLSMGTLGSLDIDMVLDSMSDDNQLAPPIVQEAWPEAHHIESVFATGDGSNKTETNENRTLIERLAQMSMAESGIDLTDVDPNTGAHKETSGRDSGGEPNNAQGQTDGEDKDKWGRPVKRPPTPDSADKDDLLKESKVETVKKTASCGTNTSGTNDQPPKIIIPRVKPKVPEVQAPKKQEPDTVFLDLRNFDKTRQEQQENIERVKRILHIKPENIGDSSDEEEVSADCWRDVRNKIKTNLSSKGVTAEVLPDKPQLSRTYTDARQPQRVINMKPKTPGQGDGLTTPHPEAQDAETEARRQEEEAEKEKRNKMEEAKKQREQRESERQARVRLCKRLNALRPQASVSGKQDSAETTPVVFDIDVSYEPAPRSLPTVLQPDQECLLLTVHLSSNGEIILHRGKSKSVDTGIGLSASYTVLLTWLMSYVPDNYNFLQPQAAKDDEGGVQYLAPPFYVVGLQQLWLDEQHALVVAVTPTQQFRHKHIKHKKSKVKDEVKDSSPFQRHLAKFLSTNTLHTVCPWLQDLVSGEVPSSQVDPATGSPSYVYRPPLPNITNKPLSTFMQINPDQSAAQKVFNTSVGFFFQTVDNEDSSADLTFNDDGVNYDTQNTMSLIYKKIFQDPRATMGIFNRVLQEGLDLAGVRLLYPTPALLNLASGKPSVPTDNSEAKTDLEVLNNIGPVLAVSIRGTFGRTIWLDAVGPSDPSLARRTDPNSLCALYGGSSRDESLLFCPRNQTRVHIELTRWFGGRVPPGGVIDVGTPYTKKDHLRSGSPKGRKGKKVTFNEFREKDDKPVVVPSRRPPATLTSTTKSDIFLVLSPSVGPRCMGIVMATCQRRGYQIRGIRRSRLTPKKACSLGIGSEAVPIFCPGSVEGVEGAEFVKVRGSQEKNTEARLPCTLLLLNKENAAHHAASLIEACMVQLTLQGVMGTIQKTVDFPLNSKQLFHAARYSDGLQALLGGELSKCVDYEISVNPSFVVPKLYTNPEMEEIVVLLILGHSNLKSCGLLVGQLLNMVPFSKTPITLPLSEGFELLGVKWVPSLTLSQAKEVTPYEVGDRQWKKNIHTLTDEPALVLVLRGINGFEKLKSVINNLSQTPQGDHVDYLMSQTAEEAYSFARSFYTDRELFADPRSRSLLPYLPSVRHFPQGRDRERGSSMTRESIFDLMQREPQPFTTFLLIKPRAVRRHLSKILKKIVQEKFHISALRQCVLDRGQAASLVDRTDMDEDLLEKHLTYLTSGPCVCLTLERENAVKYLLDLLGPMDPQGARRLSQFYWRGVFGADPVLNAFHASKDYLTAVTEQKCFFPEGLCCTAIPSLQDEEIQCPAEDLTIALKFHEERELLVHEKHVVGDDSLTDSMHQLLLQTTCVVLKPGLVRPKGRKKCGYADVIDGLLANGYEIVGARMLWFTQKQAEHYLHVIHAGSFQQVPLLTSGPCLVLALERDNAVVTFDSLLGSSYGSDSLLSQYGDDITRPSDQNQAHNMLRFFFDKLMPGSQVEIV</sequence>
<dbReference type="GO" id="GO:0016301">
    <property type="term" value="F:kinase activity"/>
    <property type="evidence" value="ECO:0007669"/>
    <property type="project" value="UniProtKB-KW"/>
</dbReference>
<dbReference type="Pfam" id="PF00334">
    <property type="entry name" value="NDK"/>
    <property type="match status" value="2"/>
</dbReference>
<feature type="region of interest" description="Disordered" evidence="4">
    <location>
        <begin position="1032"/>
        <end position="1054"/>
    </location>
</feature>
<feature type="compositionally biased region" description="Basic and acidic residues" evidence="4">
    <location>
        <begin position="403"/>
        <end position="419"/>
    </location>
</feature>
<keyword evidence="7" id="KW-1185">Reference proteome</keyword>
<evidence type="ECO:0000256" key="1">
    <source>
        <dbReference type="ARBA" id="ARBA00004496"/>
    </source>
</evidence>